<dbReference type="Pfam" id="PF00440">
    <property type="entry name" value="TetR_N"/>
    <property type="match status" value="1"/>
</dbReference>
<evidence type="ECO:0000313" key="5">
    <source>
        <dbReference type="Proteomes" id="UP000243820"/>
    </source>
</evidence>
<reference evidence="4 5" key="1">
    <citation type="journal article" date="2017" name="BMC Genomics">
        <title>Genomic analysis of methanogenic archaea reveals a shift towards energy conservation.</title>
        <authorList>
            <person name="Gilmore S.P."/>
            <person name="Henske J.K."/>
            <person name="Sexton J.A."/>
            <person name="Solomon K.V."/>
            <person name="Seppala S."/>
            <person name="Yoo J.I."/>
            <person name="Huyett L.M."/>
            <person name="Pressman A."/>
            <person name="Cogan J.Z."/>
            <person name="Kivenson V."/>
            <person name="Peng X."/>
            <person name="Tan Y."/>
            <person name="Valentine D.L."/>
            <person name="O'Malley M.A."/>
        </authorList>
    </citation>
    <scope>NUCLEOTIDE SEQUENCE [LARGE SCALE GENOMIC DNA]</scope>
    <source>
        <strain evidence="4 5">XII</strain>
    </source>
</reference>
<feature type="domain" description="HTH tetR-type" evidence="3">
    <location>
        <begin position="14"/>
        <end position="74"/>
    </location>
</feature>
<dbReference type="PANTHER" id="PTHR43479">
    <property type="entry name" value="ACREF/ENVCD OPERON REPRESSOR-RELATED"/>
    <property type="match status" value="1"/>
</dbReference>
<gene>
    <name evidence="4" type="ORF">ASJ83_05500</name>
</gene>
<dbReference type="RefSeq" id="WP_095641838.1">
    <property type="nucleotide sequence ID" value="NZ_LMVO01000004.1"/>
</dbReference>
<dbReference type="Proteomes" id="UP000243820">
    <property type="component" value="Unassembled WGS sequence"/>
</dbReference>
<dbReference type="AlphaFoldDB" id="A0AAX0Q985"/>
<evidence type="ECO:0000259" key="3">
    <source>
        <dbReference type="PROSITE" id="PS50977"/>
    </source>
</evidence>
<evidence type="ECO:0000256" key="2">
    <source>
        <dbReference type="PROSITE-ProRule" id="PRU00335"/>
    </source>
</evidence>
<dbReference type="SUPFAM" id="SSF46689">
    <property type="entry name" value="Homeodomain-like"/>
    <property type="match status" value="1"/>
</dbReference>
<dbReference type="InterPro" id="IPR039532">
    <property type="entry name" value="TetR_C_Firmicutes"/>
</dbReference>
<name>A0AAX0Q985_9EURY</name>
<proteinExistence type="predicted"/>
<dbReference type="EMBL" id="LMVO01000004">
    <property type="protein sequence ID" value="PAV09930.1"/>
    <property type="molecule type" value="Genomic_DNA"/>
</dbReference>
<comment type="caution">
    <text evidence="4">The sequence shown here is derived from an EMBL/GenBank/DDBJ whole genome shotgun (WGS) entry which is preliminary data.</text>
</comment>
<dbReference type="InterPro" id="IPR050624">
    <property type="entry name" value="HTH-type_Tx_Regulator"/>
</dbReference>
<keyword evidence="1 2" id="KW-0238">DNA-binding</keyword>
<organism evidence="4 5">
    <name type="scientific">Methanocorpusculum parvum</name>
    <dbReference type="NCBI Taxonomy" id="2193"/>
    <lineage>
        <taxon>Archaea</taxon>
        <taxon>Methanobacteriati</taxon>
        <taxon>Methanobacteriota</taxon>
        <taxon>Stenosarchaea group</taxon>
        <taxon>Methanomicrobia</taxon>
        <taxon>Methanomicrobiales</taxon>
        <taxon>Methanocorpusculaceae</taxon>
        <taxon>Methanocorpusculum</taxon>
    </lineage>
</organism>
<dbReference type="InterPro" id="IPR009057">
    <property type="entry name" value="Homeodomain-like_sf"/>
</dbReference>
<dbReference type="Pfam" id="PF14278">
    <property type="entry name" value="TetR_C_8"/>
    <property type="match status" value="1"/>
</dbReference>
<dbReference type="PANTHER" id="PTHR43479:SF7">
    <property type="entry name" value="TETR-FAMILY TRANSCRIPTIONAL REGULATOR"/>
    <property type="match status" value="1"/>
</dbReference>
<dbReference type="Gene3D" id="1.10.357.10">
    <property type="entry name" value="Tetracycline Repressor, domain 2"/>
    <property type="match status" value="1"/>
</dbReference>
<protein>
    <recommendedName>
        <fullName evidence="3">HTH tetR-type domain-containing protein</fullName>
    </recommendedName>
</protein>
<dbReference type="PROSITE" id="PS50977">
    <property type="entry name" value="HTH_TETR_2"/>
    <property type="match status" value="1"/>
</dbReference>
<feature type="DNA-binding region" description="H-T-H motif" evidence="2">
    <location>
        <begin position="37"/>
        <end position="56"/>
    </location>
</feature>
<evidence type="ECO:0000313" key="4">
    <source>
        <dbReference type="EMBL" id="PAV09930.1"/>
    </source>
</evidence>
<evidence type="ECO:0000256" key="1">
    <source>
        <dbReference type="ARBA" id="ARBA00023125"/>
    </source>
</evidence>
<sequence length="199" mass="23002">MDQRRQKPNDLRFIKAEHVIRSSFIHLIAEKGFEDLSVTDIVTHAEIGRGTFYLHYKDKHDLLHTFEKELTADMQEIIRSIQTTGIAAVGEITIRLFTYFEDHILTMQALFGEKGDFGFRNRIKEMVWYDEFSRIFAQGIREKGSSVPVEYLASYIESSIHSLFLTWLKKEKRESPEEITGIILELMLTAMRPAGSGSP</sequence>
<dbReference type="GO" id="GO:0003677">
    <property type="term" value="F:DNA binding"/>
    <property type="evidence" value="ECO:0007669"/>
    <property type="project" value="UniProtKB-UniRule"/>
</dbReference>
<keyword evidence="5" id="KW-1185">Reference proteome</keyword>
<dbReference type="InterPro" id="IPR001647">
    <property type="entry name" value="HTH_TetR"/>
</dbReference>
<accession>A0AAX0Q985</accession>